<accession>A0A8S2PJR9</accession>
<proteinExistence type="predicted"/>
<protein>
    <submittedName>
        <fullName evidence="1">Uncharacterized protein</fullName>
    </submittedName>
</protein>
<organism evidence="1 2">
    <name type="scientific">Rotaria magnacalcarata</name>
    <dbReference type="NCBI Taxonomy" id="392030"/>
    <lineage>
        <taxon>Eukaryota</taxon>
        <taxon>Metazoa</taxon>
        <taxon>Spiralia</taxon>
        <taxon>Gnathifera</taxon>
        <taxon>Rotifera</taxon>
        <taxon>Eurotatoria</taxon>
        <taxon>Bdelloidea</taxon>
        <taxon>Philodinida</taxon>
        <taxon>Philodinidae</taxon>
        <taxon>Rotaria</taxon>
    </lineage>
</organism>
<gene>
    <name evidence="1" type="ORF">SMN809_LOCUS15061</name>
</gene>
<dbReference type="Proteomes" id="UP000676336">
    <property type="component" value="Unassembled WGS sequence"/>
</dbReference>
<reference evidence="1" key="1">
    <citation type="submission" date="2021-02" db="EMBL/GenBank/DDBJ databases">
        <authorList>
            <person name="Nowell W R."/>
        </authorList>
    </citation>
    <scope>NUCLEOTIDE SEQUENCE</scope>
</reference>
<sequence length="158" mass="17895">RNGFRAAGFIHSSSTSSSSMMNMDIIIETDIESNNSDNPLQQLELLLAHIDIGGPQLTAAEFLEMDACIPTFNEWDDYGHLKSSIQVTQDDNEEEEDAFVEKPPNLSEALEMMRRLHLFASIEQPQLHNLIYDVESQLTDIYLDSKAVKQSSFTDYFS</sequence>
<evidence type="ECO:0000313" key="2">
    <source>
        <dbReference type="Proteomes" id="UP000676336"/>
    </source>
</evidence>
<comment type="caution">
    <text evidence="1">The sequence shown here is derived from an EMBL/GenBank/DDBJ whole genome shotgun (WGS) entry which is preliminary data.</text>
</comment>
<evidence type="ECO:0000313" key="1">
    <source>
        <dbReference type="EMBL" id="CAF4058711.1"/>
    </source>
</evidence>
<dbReference type="EMBL" id="CAJOBI010006374">
    <property type="protein sequence ID" value="CAF4058711.1"/>
    <property type="molecule type" value="Genomic_DNA"/>
</dbReference>
<feature type="non-terminal residue" evidence="1">
    <location>
        <position position="1"/>
    </location>
</feature>
<name>A0A8S2PJR9_9BILA</name>
<dbReference type="AlphaFoldDB" id="A0A8S2PJR9"/>